<keyword evidence="3" id="KW-1185">Reference proteome</keyword>
<comment type="caution">
    <text evidence="2">The sequence shown here is derived from an EMBL/GenBank/DDBJ whole genome shotgun (WGS) entry which is preliminary data.</text>
</comment>
<dbReference type="GO" id="GO:0031090">
    <property type="term" value="C:organelle membrane"/>
    <property type="evidence" value="ECO:0007669"/>
    <property type="project" value="UniProtKB-ARBA"/>
</dbReference>
<proteinExistence type="inferred from homology"/>
<dbReference type="Proteomes" id="UP000645828">
    <property type="component" value="Unassembled WGS sequence"/>
</dbReference>
<dbReference type="InterPro" id="IPR038655">
    <property type="entry name" value="Ribosomal_eL27_sf"/>
</dbReference>
<dbReference type="Gene3D" id="2.30.30.770">
    <property type="match status" value="1"/>
</dbReference>
<dbReference type="SUPFAM" id="SSF50104">
    <property type="entry name" value="Translation proteins SH3-like domain"/>
    <property type="match status" value="1"/>
</dbReference>
<dbReference type="InterPro" id="IPR008991">
    <property type="entry name" value="Translation_prot_SH3-like_sf"/>
</dbReference>
<dbReference type="AlphaFoldDB" id="A0A811Z0V1"/>
<dbReference type="GO" id="GO:0003735">
    <property type="term" value="F:structural constituent of ribosome"/>
    <property type="evidence" value="ECO:0007669"/>
    <property type="project" value="InterPro"/>
</dbReference>
<dbReference type="GO" id="GO:0005840">
    <property type="term" value="C:ribosome"/>
    <property type="evidence" value="ECO:0007669"/>
    <property type="project" value="InterPro"/>
</dbReference>
<dbReference type="EMBL" id="CAJHUB010000754">
    <property type="protein sequence ID" value="CAD7682625.1"/>
    <property type="molecule type" value="Genomic_DNA"/>
</dbReference>
<dbReference type="PANTHER" id="PTHR10497">
    <property type="entry name" value="60S RIBOSOMAL PROTEIN L27"/>
    <property type="match status" value="1"/>
</dbReference>
<dbReference type="InterPro" id="IPR001141">
    <property type="entry name" value="Ribosomal_eL27"/>
</dbReference>
<sequence length="93" mass="10381">MKLGRVMLVLAGCYSGHKVVIVKNIDDGTSDCPYSHALVAGMDCSPCKVTAPMGKKKLPNCQRSRQKTMVNKAVFRDPALQHKNKWSFQKLQF</sequence>
<organism evidence="2 3">
    <name type="scientific">Nyctereutes procyonoides</name>
    <name type="common">Raccoon dog</name>
    <name type="synonym">Canis procyonoides</name>
    <dbReference type="NCBI Taxonomy" id="34880"/>
    <lineage>
        <taxon>Eukaryota</taxon>
        <taxon>Metazoa</taxon>
        <taxon>Chordata</taxon>
        <taxon>Craniata</taxon>
        <taxon>Vertebrata</taxon>
        <taxon>Euteleostomi</taxon>
        <taxon>Mammalia</taxon>
        <taxon>Eutheria</taxon>
        <taxon>Laurasiatheria</taxon>
        <taxon>Carnivora</taxon>
        <taxon>Caniformia</taxon>
        <taxon>Canidae</taxon>
        <taxon>Nyctereutes</taxon>
    </lineage>
</organism>
<reference evidence="2" key="1">
    <citation type="submission" date="2020-12" db="EMBL/GenBank/DDBJ databases">
        <authorList>
            <consortium name="Molecular Ecology Group"/>
        </authorList>
    </citation>
    <scope>NUCLEOTIDE SEQUENCE</scope>
    <source>
        <strain evidence="2">TBG_1078</strain>
    </source>
</reference>
<dbReference type="GO" id="GO:0006412">
    <property type="term" value="P:translation"/>
    <property type="evidence" value="ECO:0007669"/>
    <property type="project" value="InterPro"/>
</dbReference>
<evidence type="ECO:0000256" key="1">
    <source>
        <dbReference type="ARBA" id="ARBA00009124"/>
    </source>
</evidence>
<accession>A0A811Z0V1</accession>
<evidence type="ECO:0000313" key="3">
    <source>
        <dbReference type="Proteomes" id="UP000645828"/>
    </source>
</evidence>
<gene>
    <name evidence="2" type="ORF">NYPRO_LOCUS15417</name>
</gene>
<evidence type="ECO:0000313" key="2">
    <source>
        <dbReference type="EMBL" id="CAD7682625.1"/>
    </source>
</evidence>
<comment type="similarity">
    <text evidence="1">Belongs to the eukaryotic ribosomal protein eL27 family.</text>
</comment>
<protein>
    <submittedName>
        <fullName evidence="2">(raccoon dog) hypothetical protein</fullName>
    </submittedName>
</protein>
<name>A0A811Z0V1_NYCPR</name>